<dbReference type="Proteomes" id="UP000675968">
    <property type="component" value="Unassembled WGS sequence"/>
</dbReference>
<evidence type="ECO:0000256" key="1">
    <source>
        <dbReference type="SAM" id="Phobius"/>
    </source>
</evidence>
<dbReference type="AlphaFoldDB" id="A0A8T4LEZ0"/>
<keyword evidence="1" id="KW-0812">Transmembrane</keyword>
<gene>
    <name evidence="2" type="ORF">J4215_02630</name>
</gene>
<evidence type="ECO:0000313" key="2">
    <source>
        <dbReference type="EMBL" id="MBS3061456.1"/>
    </source>
</evidence>
<protein>
    <submittedName>
        <fullName evidence="2">Uncharacterized protein</fullName>
    </submittedName>
</protein>
<reference evidence="2" key="1">
    <citation type="submission" date="2021-03" db="EMBL/GenBank/DDBJ databases">
        <authorList>
            <person name="Jaffe A."/>
        </authorList>
    </citation>
    <scope>NUCLEOTIDE SEQUENCE</scope>
    <source>
        <strain evidence="2">RIFCSPLOWO2_01_FULL_AR10_48_17</strain>
    </source>
</reference>
<evidence type="ECO:0000313" key="3">
    <source>
        <dbReference type="Proteomes" id="UP000675968"/>
    </source>
</evidence>
<accession>A0A8T4LEZ0</accession>
<organism evidence="2 3">
    <name type="scientific">Candidatus Iainarchaeum sp</name>
    <dbReference type="NCBI Taxonomy" id="3101447"/>
    <lineage>
        <taxon>Archaea</taxon>
        <taxon>Candidatus Iainarchaeota</taxon>
        <taxon>Candidatus Iainarchaeia</taxon>
        <taxon>Candidatus Iainarchaeales</taxon>
        <taxon>Candidatus Iainarchaeaceae</taxon>
        <taxon>Candidatus Iainarchaeum</taxon>
    </lineage>
</organism>
<name>A0A8T4LEZ0_9ARCH</name>
<feature type="transmembrane region" description="Helical" evidence="1">
    <location>
        <begin position="12"/>
        <end position="33"/>
    </location>
</feature>
<keyword evidence="1" id="KW-0472">Membrane</keyword>
<comment type="caution">
    <text evidence="2">The sequence shown here is derived from an EMBL/GenBank/DDBJ whole genome shotgun (WGS) entry which is preliminary data.</text>
</comment>
<feature type="transmembrane region" description="Helical" evidence="1">
    <location>
        <begin position="66"/>
        <end position="86"/>
    </location>
</feature>
<keyword evidence="1" id="KW-1133">Transmembrane helix</keyword>
<proteinExistence type="predicted"/>
<dbReference type="EMBL" id="JAGVWC010000009">
    <property type="protein sequence ID" value="MBS3061456.1"/>
    <property type="molecule type" value="Genomic_DNA"/>
</dbReference>
<reference evidence="2" key="2">
    <citation type="submission" date="2021-05" db="EMBL/GenBank/DDBJ databases">
        <title>Protein family content uncovers lineage relationships and bacterial pathway maintenance mechanisms in DPANN archaea.</title>
        <authorList>
            <person name="Castelle C.J."/>
            <person name="Meheust R."/>
            <person name="Jaffe A.L."/>
            <person name="Seitz K."/>
            <person name="Gong X."/>
            <person name="Baker B.J."/>
            <person name="Banfield J.F."/>
        </authorList>
    </citation>
    <scope>NUCLEOTIDE SEQUENCE</scope>
    <source>
        <strain evidence="2">RIFCSPLOWO2_01_FULL_AR10_48_17</strain>
    </source>
</reference>
<sequence length="139" mass="15200">MVPMITGFDIMAVFADFNLILKLFVLIMIISFVKSHLGGGPLATMVMVFIAFFVIFDAWKIFGGIYLLYAIITLGFSGLLIDFFFVTPPLANQRENPESDAGEGINSQDVKERINRLHMAGGRAGHHGGRPPGPPPMMG</sequence>
<feature type="transmembrane region" description="Helical" evidence="1">
    <location>
        <begin position="39"/>
        <end position="59"/>
    </location>
</feature>